<reference evidence="1" key="2">
    <citation type="journal article" date="2015" name="Data Brief">
        <title>Shoot transcriptome of the giant reed, Arundo donax.</title>
        <authorList>
            <person name="Barrero R.A."/>
            <person name="Guerrero F.D."/>
            <person name="Moolhuijzen P."/>
            <person name="Goolsby J.A."/>
            <person name="Tidwell J."/>
            <person name="Bellgard S.E."/>
            <person name="Bellgard M.I."/>
        </authorList>
    </citation>
    <scope>NUCLEOTIDE SEQUENCE</scope>
    <source>
        <tissue evidence="1">Shoot tissue taken approximately 20 cm above the soil surface</tissue>
    </source>
</reference>
<protein>
    <submittedName>
        <fullName evidence="1">Uncharacterized protein</fullName>
    </submittedName>
</protein>
<name>A0A0A8YXT1_ARUDO</name>
<proteinExistence type="predicted"/>
<evidence type="ECO:0000313" key="1">
    <source>
        <dbReference type="EMBL" id="JAD29290.1"/>
    </source>
</evidence>
<sequence>MSKLCNFSSIQTEFCIFGLKGSRLLEVRQLQQPGNQPSAKVPAITRTLTVPPIHAILGD</sequence>
<dbReference type="EMBL" id="GBRH01268605">
    <property type="protein sequence ID" value="JAD29290.1"/>
    <property type="molecule type" value="Transcribed_RNA"/>
</dbReference>
<dbReference type="AlphaFoldDB" id="A0A0A8YXT1"/>
<accession>A0A0A8YXT1</accession>
<organism evidence="1">
    <name type="scientific">Arundo donax</name>
    <name type="common">Giant reed</name>
    <name type="synonym">Donax arundinaceus</name>
    <dbReference type="NCBI Taxonomy" id="35708"/>
    <lineage>
        <taxon>Eukaryota</taxon>
        <taxon>Viridiplantae</taxon>
        <taxon>Streptophyta</taxon>
        <taxon>Embryophyta</taxon>
        <taxon>Tracheophyta</taxon>
        <taxon>Spermatophyta</taxon>
        <taxon>Magnoliopsida</taxon>
        <taxon>Liliopsida</taxon>
        <taxon>Poales</taxon>
        <taxon>Poaceae</taxon>
        <taxon>PACMAD clade</taxon>
        <taxon>Arundinoideae</taxon>
        <taxon>Arundineae</taxon>
        <taxon>Arundo</taxon>
    </lineage>
</organism>
<reference evidence="1" key="1">
    <citation type="submission" date="2014-09" db="EMBL/GenBank/DDBJ databases">
        <authorList>
            <person name="Magalhaes I.L.F."/>
            <person name="Oliveira U."/>
            <person name="Santos F.R."/>
            <person name="Vidigal T.H.D.A."/>
            <person name="Brescovit A.D."/>
            <person name="Santos A.J."/>
        </authorList>
    </citation>
    <scope>NUCLEOTIDE SEQUENCE</scope>
    <source>
        <tissue evidence="1">Shoot tissue taken approximately 20 cm above the soil surface</tissue>
    </source>
</reference>